<keyword evidence="9" id="KW-0675">Receptor</keyword>
<evidence type="ECO:0000256" key="2">
    <source>
        <dbReference type="ARBA" id="ARBA00023136"/>
    </source>
</evidence>
<dbReference type="EMBL" id="BSFD01000011">
    <property type="protein sequence ID" value="GLK50002.1"/>
    <property type="molecule type" value="Genomic_DNA"/>
</dbReference>
<dbReference type="InterPro" id="IPR036942">
    <property type="entry name" value="Beta-barrel_TonB_sf"/>
</dbReference>
<protein>
    <submittedName>
        <fullName evidence="9">TonB-dependent receptor</fullName>
    </submittedName>
</protein>
<keyword evidence="2 4" id="KW-0472">Membrane</keyword>
<proteinExistence type="inferred from homology"/>
<keyword evidence="3" id="KW-0998">Cell outer membrane</keyword>
<dbReference type="SUPFAM" id="SSF56935">
    <property type="entry name" value="Porins"/>
    <property type="match status" value="1"/>
</dbReference>
<keyword evidence="4" id="KW-0798">TonB box</keyword>
<dbReference type="NCBIfam" id="TIGR01782">
    <property type="entry name" value="TonB-Xanth-Caul"/>
    <property type="match status" value="1"/>
</dbReference>
<evidence type="ECO:0000259" key="7">
    <source>
        <dbReference type="Pfam" id="PF00593"/>
    </source>
</evidence>
<evidence type="ECO:0000313" key="10">
    <source>
        <dbReference type="Proteomes" id="UP001143509"/>
    </source>
</evidence>
<organism evidence="9 10">
    <name type="scientific">Brevundimonas intermedia</name>
    <dbReference type="NCBI Taxonomy" id="74315"/>
    <lineage>
        <taxon>Bacteria</taxon>
        <taxon>Pseudomonadati</taxon>
        <taxon>Pseudomonadota</taxon>
        <taxon>Alphaproteobacteria</taxon>
        <taxon>Caulobacterales</taxon>
        <taxon>Caulobacteraceae</taxon>
        <taxon>Brevundimonas</taxon>
    </lineage>
</organism>
<evidence type="ECO:0000256" key="1">
    <source>
        <dbReference type="ARBA" id="ARBA00004442"/>
    </source>
</evidence>
<dbReference type="Gene3D" id="2.170.130.10">
    <property type="entry name" value="TonB-dependent receptor, plug domain"/>
    <property type="match status" value="1"/>
</dbReference>
<keyword evidence="6" id="KW-0732">Signal</keyword>
<evidence type="ECO:0000313" key="9">
    <source>
        <dbReference type="EMBL" id="GLK50002.1"/>
    </source>
</evidence>
<keyword evidence="10" id="KW-1185">Reference proteome</keyword>
<dbReference type="InterPro" id="IPR010104">
    <property type="entry name" value="TonB_rcpt_bac"/>
</dbReference>
<dbReference type="InterPro" id="IPR012910">
    <property type="entry name" value="Plug_dom"/>
</dbReference>
<dbReference type="PANTHER" id="PTHR40980">
    <property type="entry name" value="PLUG DOMAIN-CONTAINING PROTEIN"/>
    <property type="match status" value="1"/>
</dbReference>
<dbReference type="Pfam" id="PF07715">
    <property type="entry name" value="Plug"/>
    <property type="match status" value="1"/>
</dbReference>
<dbReference type="InterPro" id="IPR000531">
    <property type="entry name" value="Beta-barrel_TonB"/>
</dbReference>
<evidence type="ECO:0000256" key="5">
    <source>
        <dbReference type="SAM" id="MobiDB-lite"/>
    </source>
</evidence>
<reference evidence="9" key="1">
    <citation type="journal article" date="2014" name="Int. J. Syst. Evol. Microbiol.">
        <title>Complete genome of a new Firmicutes species belonging to the dominant human colonic microbiota ('Ruminococcus bicirculans') reveals two chromosomes and a selective capacity to utilize plant glucans.</title>
        <authorList>
            <consortium name="NISC Comparative Sequencing Program"/>
            <person name="Wegmann U."/>
            <person name="Louis P."/>
            <person name="Goesmann A."/>
            <person name="Henrissat B."/>
            <person name="Duncan S.H."/>
            <person name="Flint H.J."/>
        </authorList>
    </citation>
    <scope>NUCLEOTIDE SEQUENCE</scope>
    <source>
        <strain evidence="9">VKM B-1499</strain>
    </source>
</reference>
<comment type="caution">
    <text evidence="9">The sequence shown here is derived from an EMBL/GenBank/DDBJ whole genome shotgun (WGS) entry which is preliminary data.</text>
</comment>
<feature type="signal peptide" evidence="6">
    <location>
        <begin position="1"/>
        <end position="35"/>
    </location>
</feature>
<feature type="compositionally biased region" description="Low complexity" evidence="5">
    <location>
        <begin position="968"/>
        <end position="984"/>
    </location>
</feature>
<dbReference type="InterPro" id="IPR037066">
    <property type="entry name" value="Plug_dom_sf"/>
</dbReference>
<dbReference type="PANTHER" id="PTHR40980:SF3">
    <property type="entry name" value="TONB-DEPENDENT RECEPTOR-LIKE BETA-BARREL DOMAIN-CONTAINING PROTEIN"/>
    <property type="match status" value="1"/>
</dbReference>
<comment type="subcellular location">
    <subcellularLocation>
        <location evidence="1 4">Cell outer membrane</location>
    </subcellularLocation>
</comment>
<dbReference type="Gene3D" id="2.40.170.20">
    <property type="entry name" value="TonB-dependent receptor, beta-barrel domain"/>
    <property type="match status" value="1"/>
</dbReference>
<accession>A0ABQ5TB14</accession>
<feature type="domain" description="TonB-dependent receptor-like beta-barrel" evidence="7">
    <location>
        <begin position="484"/>
        <end position="1068"/>
    </location>
</feature>
<name>A0ABQ5TB14_9CAUL</name>
<dbReference type="Pfam" id="PF00593">
    <property type="entry name" value="TonB_dep_Rec_b-barrel"/>
    <property type="match status" value="1"/>
</dbReference>
<evidence type="ECO:0000256" key="3">
    <source>
        <dbReference type="ARBA" id="ARBA00023237"/>
    </source>
</evidence>
<feature type="region of interest" description="Disordered" evidence="5">
    <location>
        <begin position="967"/>
        <end position="987"/>
    </location>
</feature>
<sequence length="1108" mass="119715">MTNSRSSRAAALMAGTSAIAVGFVLTLGAPTTAFAQSEAAAAQTDDATVVDEVVVTGIRGALRSAQRIKRDADTVVDSITATDIGSFPDKSVAEALQRVAGVTVNRYAATSDTTHFSNEPSGVLVRGLSQVRSEFNGRDTFSANSSRGLSWGDVSPELMSGVDTYKNQTAELIEGGIAGSINLRTRLPFDSTGRVAALTLTGNYGDLADKITPEVSAIFSDRFDTSIGEFGVMANLAYSELSSVSESAQYGRMGVFEDVAALGGGTKYIPSWYRLGNTEFDRTREGIAAAVQYRDTAGNFEASLQYNRSTYENVWHEQSIKGSAFNLFARPSDYVINDGSFGTTLAIAPGSTLTFDDEGNFETGVLNSPLGWVGLDNAASGAGIGVTSDGTPIINACYSWAGCSPEARGGEVESSTRYNRNEQMTEDLSLNMKWRVSDSLRFSADVQYVNATVTNLDQDVSQVAYANIGIDATGEHPTMTFTPGTNNNYAAGFLSNPNAWRFNNINDHTEDSEGNQLAVRGDLEYAFQGGGWLDSLKAGVRYADREQTVRWSTYNWGGVANAWGCDGFDATSTASAWYNVDRTTGGASVNGDCNASTPNTTFAGWSAGLASVQEMPGVFGGGLVSGGPYSFTSWSFLEDHEAFSDAFAYESVGVGSSRWTPICRRAGEVDGCYLPQEISQIQEETAAVYAMLKFGGPETRIGGYRISGNIGARYVETKDTSDGYLTHADLLRSTSLDCRPNSPPPGSTTPVVPQTIGCYVSADDIAFSDGLAEQRTAEAKHKNFLPSFNLRVDLNDTWLMRFAASRAMSRPDIGYLKNYLQLAVNLPSTSDPTDERWVRDSSGTIVGVTPRYTADAYNPYLKPITADQFDLTLENYFSDVGSFSLAIFYKKFNDYIQYGSYNQTITANGVTRDVLVRGPVNGDGASLHGAELAFQTFFKSLPEPFQGLGVQANFTYVENSGISNSNLTNVSSSGNPNTSGNGVNQAEDSISTDKLEGLSKYSFNLVGLYENGPWAGRLAYNWRSEFLLSAIDCCIGLPIWQEEAGYLDASVRYKINDHAELNLQASNLLDTESVLKQQVTDAEEGGLLKDYSWNRTDRRFMVTLRLRY</sequence>
<comment type="similarity">
    <text evidence="4">Belongs to the TonB-dependent receptor family.</text>
</comment>
<dbReference type="Proteomes" id="UP001143509">
    <property type="component" value="Unassembled WGS sequence"/>
</dbReference>
<feature type="domain" description="TonB-dependent receptor plug" evidence="8">
    <location>
        <begin position="69"/>
        <end position="179"/>
    </location>
</feature>
<gene>
    <name evidence="9" type="ORF">GCM10017620_29760</name>
</gene>
<evidence type="ECO:0000256" key="6">
    <source>
        <dbReference type="SAM" id="SignalP"/>
    </source>
</evidence>
<reference evidence="9" key="2">
    <citation type="submission" date="2023-01" db="EMBL/GenBank/DDBJ databases">
        <authorList>
            <person name="Sun Q."/>
            <person name="Evtushenko L."/>
        </authorList>
    </citation>
    <scope>NUCLEOTIDE SEQUENCE</scope>
    <source>
        <strain evidence="9">VKM B-1499</strain>
    </source>
</reference>
<evidence type="ECO:0000256" key="4">
    <source>
        <dbReference type="RuleBase" id="RU003357"/>
    </source>
</evidence>
<feature type="chain" id="PRO_5046812555" evidence="6">
    <location>
        <begin position="36"/>
        <end position="1108"/>
    </location>
</feature>
<evidence type="ECO:0000259" key="8">
    <source>
        <dbReference type="Pfam" id="PF07715"/>
    </source>
</evidence>